<feature type="signal peptide" evidence="1">
    <location>
        <begin position="1"/>
        <end position="18"/>
    </location>
</feature>
<dbReference type="PROSITE" id="PS51257">
    <property type="entry name" value="PROKAR_LIPOPROTEIN"/>
    <property type="match status" value="1"/>
</dbReference>
<dbReference type="STRING" id="907348.TresaDRAFT_1919"/>
<accession>H7EII8</accession>
<name>H7EII8_9SPIR</name>
<gene>
    <name evidence="2" type="ORF">TresaDRAFT_1919</name>
</gene>
<comment type="caution">
    <text evidence="2">The sequence shown here is derived from an EMBL/GenBank/DDBJ whole genome shotgun (WGS) entry which is preliminary data.</text>
</comment>
<evidence type="ECO:0000313" key="2">
    <source>
        <dbReference type="EMBL" id="EIC02639.1"/>
    </source>
</evidence>
<dbReference type="Proteomes" id="UP000003571">
    <property type="component" value="Unassembled WGS sequence"/>
</dbReference>
<dbReference type="PATRIC" id="fig|907348.3.peg.636"/>
<dbReference type="RefSeq" id="WP_002702779.1">
    <property type="nucleotide sequence ID" value="NZ_AGRW01000036.1"/>
</dbReference>
<keyword evidence="1" id="KW-0732">Signal</keyword>
<evidence type="ECO:0000313" key="3">
    <source>
        <dbReference type="Proteomes" id="UP000003571"/>
    </source>
</evidence>
<organism evidence="2 3">
    <name type="scientific">Treponema saccharophilum DSM 2985</name>
    <dbReference type="NCBI Taxonomy" id="907348"/>
    <lineage>
        <taxon>Bacteria</taxon>
        <taxon>Pseudomonadati</taxon>
        <taxon>Spirochaetota</taxon>
        <taxon>Spirochaetia</taxon>
        <taxon>Spirochaetales</taxon>
        <taxon>Treponemataceae</taxon>
        <taxon>Treponema</taxon>
    </lineage>
</organism>
<dbReference type="OrthoDB" id="361140at2"/>
<evidence type="ECO:0008006" key="4">
    <source>
        <dbReference type="Google" id="ProtNLM"/>
    </source>
</evidence>
<evidence type="ECO:0000256" key="1">
    <source>
        <dbReference type="SAM" id="SignalP"/>
    </source>
</evidence>
<feature type="chain" id="PRO_5003609711" description="Lipoprotein" evidence="1">
    <location>
        <begin position="19"/>
        <end position="149"/>
    </location>
</feature>
<proteinExistence type="predicted"/>
<protein>
    <recommendedName>
        <fullName evidence="4">Lipoprotein</fullName>
    </recommendedName>
</protein>
<sequence length="149" mass="16078">MRVSRLFFFRGFFQLLLAFSVLVVSCASPPFGIDGPSVGFSVSGDSEPELSFVFENAAGMPVRSFFVEFSLSDCDGVCAFYPLDSASASVECDVPPHSGAIVSVPLSQFLSDFSGAPFSVDFVHVRKIEYDGGNVWRDPFGMGAWEAGF</sequence>
<dbReference type="AlphaFoldDB" id="H7EII8"/>
<dbReference type="EMBL" id="AGRW01000036">
    <property type="protein sequence ID" value="EIC02639.1"/>
    <property type="molecule type" value="Genomic_DNA"/>
</dbReference>
<reference evidence="2 3" key="1">
    <citation type="submission" date="2011-09" db="EMBL/GenBank/DDBJ databases">
        <title>The draft genome of Treponema saccharophilum DSM 2985.</title>
        <authorList>
            <consortium name="US DOE Joint Genome Institute (JGI-PGF)"/>
            <person name="Lucas S."/>
            <person name="Copeland A."/>
            <person name="Lapidus A."/>
            <person name="Glavina del Rio T."/>
            <person name="Dalin E."/>
            <person name="Tice H."/>
            <person name="Bruce D."/>
            <person name="Goodwin L."/>
            <person name="Pitluck S."/>
            <person name="Peters L."/>
            <person name="Kyrpides N."/>
            <person name="Mavromatis K."/>
            <person name="Ivanova N."/>
            <person name="Markowitz V."/>
            <person name="Cheng J.-F."/>
            <person name="Hugenholtz P."/>
            <person name="Woyke T."/>
            <person name="Wu D."/>
            <person name="Gronow S."/>
            <person name="Wellnitz S."/>
            <person name="Brambilla E."/>
            <person name="Klenk H.-P."/>
            <person name="Eisen J.A."/>
        </authorList>
    </citation>
    <scope>NUCLEOTIDE SEQUENCE [LARGE SCALE GENOMIC DNA]</scope>
    <source>
        <strain evidence="2 3">DSM 2985</strain>
    </source>
</reference>
<keyword evidence="3" id="KW-1185">Reference proteome</keyword>